<evidence type="ECO:0000313" key="1">
    <source>
        <dbReference type="EMBL" id="KAI0092418.1"/>
    </source>
</evidence>
<reference evidence="1" key="1">
    <citation type="journal article" date="2021" name="Environ. Microbiol.">
        <title>Gene family expansions and transcriptome signatures uncover fungal adaptations to wood decay.</title>
        <authorList>
            <person name="Hage H."/>
            <person name="Miyauchi S."/>
            <person name="Viragh M."/>
            <person name="Drula E."/>
            <person name="Min B."/>
            <person name="Chaduli D."/>
            <person name="Navarro D."/>
            <person name="Favel A."/>
            <person name="Norest M."/>
            <person name="Lesage-Meessen L."/>
            <person name="Balint B."/>
            <person name="Merenyi Z."/>
            <person name="de Eugenio L."/>
            <person name="Morin E."/>
            <person name="Martinez A.T."/>
            <person name="Baldrian P."/>
            <person name="Stursova M."/>
            <person name="Martinez M.J."/>
            <person name="Novotny C."/>
            <person name="Magnuson J.K."/>
            <person name="Spatafora J.W."/>
            <person name="Maurice S."/>
            <person name="Pangilinan J."/>
            <person name="Andreopoulos W."/>
            <person name="LaButti K."/>
            <person name="Hundley H."/>
            <person name="Na H."/>
            <person name="Kuo A."/>
            <person name="Barry K."/>
            <person name="Lipzen A."/>
            <person name="Henrissat B."/>
            <person name="Riley R."/>
            <person name="Ahrendt S."/>
            <person name="Nagy L.G."/>
            <person name="Grigoriev I.V."/>
            <person name="Martin F."/>
            <person name="Rosso M.N."/>
        </authorList>
    </citation>
    <scope>NUCLEOTIDE SEQUENCE</scope>
    <source>
        <strain evidence="1">CBS 384.51</strain>
    </source>
</reference>
<accession>A0ACB8UDK8</accession>
<comment type="caution">
    <text evidence="1">The sequence shown here is derived from an EMBL/GenBank/DDBJ whole genome shotgun (WGS) entry which is preliminary data.</text>
</comment>
<organism evidence="1 2">
    <name type="scientific">Irpex rosettiformis</name>
    <dbReference type="NCBI Taxonomy" id="378272"/>
    <lineage>
        <taxon>Eukaryota</taxon>
        <taxon>Fungi</taxon>
        <taxon>Dikarya</taxon>
        <taxon>Basidiomycota</taxon>
        <taxon>Agaricomycotina</taxon>
        <taxon>Agaricomycetes</taxon>
        <taxon>Polyporales</taxon>
        <taxon>Irpicaceae</taxon>
        <taxon>Irpex</taxon>
    </lineage>
</organism>
<gene>
    <name evidence="1" type="ORF">BDY19DRAFT_482706</name>
</gene>
<dbReference type="Proteomes" id="UP001055072">
    <property type="component" value="Unassembled WGS sequence"/>
</dbReference>
<evidence type="ECO:0000313" key="2">
    <source>
        <dbReference type="Proteomes" id="UP001055072"/>
    </source>
</evidence>
<dbReference type="EMBL" id="MU274903">
    <property type="protein sequence ID" value="KAI0092418.1"/>
    <property type="molecule type" value="Genomic_DNA"/>
</dbReference>
<keyword evidence="2" id="KW-1185">Reference proteome</keyword>
<protein>
    <submittedName>
        <fullName evidence="1">Uncharacterized protein</fullName>
    </submittedName>
</protein>
<name>A0ACB8UDK8_9APHY</name>
<proteinExistence type="predicted"/>
<sequence length="570" mass="65851">MHRLPRHGPLTLCNKFWSVNVLLQHFKYPPIIRQCDLKDNIYPNPLKSLHQLTSSAWKPCSSPVVHLVSSPSSLLPGIVVLFYLIIYLNHSLIAMPSNGRHKRYYASDEDEGASSFAASRGDKTSSDPVFRSNHHSRRSEKVRTSSPSKAGMRDDTASSSSRTYHENDGRRTADDRHTYSPSKDRRSHGKRDDYDWRTRDLYNDPRDSYYSSSGKQQSDSYDYDRDYDDTNHDPSSWTPRKEGKDYGKSRWGQKEAQGSQKNDRGWAGIESNDRYNDSRNRDDLNPREWQRDNGWASRRGGNGNGSLNTVDSMPPERLQDSRDSYAGQQSSSQRQDSQRKKKKLKKQKTDKRPRDWKSAGDDTHLNNWTRRDSTDYSRKGQKSDYKRYRSPSRSPRSRSPAESYYSRRSSRGRSYSSDTPRRRRADSREPRSRSPYDRPGKGPPRRWSRSPSRSPYPRRHIRSPSRSPIRSPRRSPIRNPRSPWSPGSRRRHSRGRSLSTTSSMSRTPSRSPRERSRTVHRLPLATSAEDLRSKMGAKGPGDLPQRPDNRNGDGAGKRKDVSRYNMCKTP</sequence>